<protein>
    <recommendedName>
        <fullName evidence="3">Uridine kinase</fullName>
    </recommendedName>
</protein>
<proteinExistence type="predicted"/>
<name>A0A4Q7UQ12_PSEST</name>
<evidence type="ECO:0000313" key="1">
    <source>
        <dbReference type="EMBL" id="RZT83822.1"/>
    </source>
</evidence>
<evidence type="ECO:0000313" key="2">
    <source>
        <dbReference type="Proteomes" id="UP000291591"/>
    </source>
</evidence>
<dbReference type="Proteomes" id="UP000291591">
    <property type="component" value="Unassembled WGS sequence"/>
</dbReference>
<dbReference type="RefSeq" id="WP_130288526.1">
    <property type="nucleotide sequence ID" value="NZ_SHKL01000001.1"/>
</dbReference>
<accession>A0A4Q7UQ12</accession>
<dbReference type="Gene3D" id="3.40.50.300">
    <property type="entry name" value="P-loop containing nucleotide triphosphate hydrolases"/>
    <property type="match status" value="1"/>
</dbReference>
<dbReference type="InterPro" id="IPR027417">
    <property type="entry name" value="P-loop_NTPase"/>
</dbReference>
<evidence type="ECO:0008006" key="3">
    <source>
        <dbReference type="Google" id="ProtNLM"/>
    </source>
</evidence>
<dbReference type="AlphaFoldDB" id="A0A4Q7UQ12"/>
<dbReference type="SUPFAM" id="SSF52540">
    <property type="entry name" value="P-loop containing nucleoside triphosphate hydrolases"/>
    <property type="match status" value="1"/>
</dbReference>
<dbReference type="EMBL" id="SHKL01000001">
    <property type="protein sequence ID" value="RZT83822.1"/>
    <property type="molecule type" value="Genomic_DNA"/>
</dbReference>
<comment type="caution">
    <text evidence="1">The sequence shown here is derived from an EMBL/GenBank/DDBJ whole genome shotgun (WGS) entry which is preliminary data.</text>
</comment>
<keyword evidence="2" id="KW-1185">Reference proteome</keyword>
<sequence>MDGGGWAVELARLVQAAEGGPAGNRLVTVDGFSGAGKSTLAARLAQVLDAPLLTLEEIYPGWDGLAVSPALARRWIGDPLAGGSTLRWCTWDWDRDAPGPWRSLDPAPAVVLEGCGAGARVLTPVTSLSVWVDTSAEQRERRLHAREDWAGYAPFRARWSEQERALAATEHSPERADVVLDNTAVPI</sequence>
<dbReference type="OrthoDB" id="3237545at2"/>
<reference evidence="1 2" key="1">
    <citation type="submission" date="2019-02" db="EMBL/GenBank/DDBJ databases">
        <title>Sequencing the genomes of 1000 actinobacteria strains.</title>
        <authorList>
            <person name="Klenk H.-P."/>
        </authorList>
    </citation>
    <scope>NUCLEOTIDE SEQUENCE [LARGE SCALE GENOMIC DNA]</scope>
    <source>
        <strain evidence="1 2">DSM 45779</strain>
    </source>
</reference>
<organism evidence="1 2">
    <name type="scientific">Pseudonocardia sediminis</name>
    <dbReference type="NCBI Taxonomy" id="1397368"/>
    <lineage>
        <taxon>Bacteria</taxon>
        <taxon>Bacillati</taxon>
        <taxon>Actinomycetota</taxon>
        <taxon>Actinomycetes</taxon>
        <taxon>Pseudonocardiales</taxon>
        <taxon>Pseudonocardiaceae</taxon>
        <taxon>Pseudonocardia</taxon>
    </lineage>
</organism>
<gene>
    <name evidence="1" type="ORF">EV383_0641</name>
</gene>